<dbReference type="EMBL" id="QNRX01000028">
    <property type="protein sequence ID" value="RBP57536.1"/>
    <property type="molecule type" value="Genomic_DNA"/>
</dbReference>
<organism evidence="1 2">
    <name type="scientific">Alkalibaculum bacchi</name>
    <dbReference type="NCBI Taxonomy" id="645887"/>
    <lineage>
        <taxon>Bacteria</taxon>
        <taxon>Bacillati</taxon>
        <taxon>Bacillota</taxon>
        <taxon>Clostridia</taxon>
        <taxon>Eubacteriales</taxon>
        <taxon>Eubacteriaceae</taxon>
        <taxon>Alkalibaculum</taxon>
    </lineage>
</organism>
<dbReference type="Pfam" id="PF10050">
    <property type="entry name" value="DUF2284"/>
    <property type="match status" value="1"/>
</dbReference>
<protein>
    <submittedName>
        <fullName evidence="1">Putative metal-binding protein</fullName>
    </submittedName>
</protein>
<evidence type="ECO:0000313" key="2">
    <source>
        <dbReference type="Proteomes" id="UP000253490"/>
    </source>
</evidence>
<accession>A0A366HZ20</accession>
<comment type="caution">
    <text evidence="1">The sequence shown here is derived from an EMBL/GenBank/DDBJ whole genome shotgun (WGS) entry which is preliminary data.</text>
</comment>
<reference evidence="1 2" key="1">
    <citation type="submission" date="2018-06" db="EMBL/GenBank/DDBJ databases">
        <title>Genomic Encyclopedia of Type Strains, Phase IV (KMG-IV): sequencing the most valuable type-strain genomes for metagenomic binning, comparative biology and taxonomic classification.</title>
        <authorList>
            <person name="Goeker M."/>
        </authorList>
    </citation>
    <scope>NUCLEOTIDE SEQUENCE [LARGE SCALE GENOMIC DNA]</scope>
    <source>
        <strain evidence="1 2">DSM 22112</strain>
    </source>
</reference>
<dbReference type="InterPro" id="IPR019271">
    <property type="entry name" value="DUF2284_metal-binding"/>
</dbReference>
<dbReference type="AlphaFoldDB" id="A0A366HZ20"/>
<name>A0A366HZ20_9FIRM</name>
<evidence type="ECO:0000313" key="1">
    <source>
        <dbReference type="EMBL" id="RBP57536.1"/>
    </source>
</evidence>
<gene>
    <name evidence="1" type="ORF">DES36_1282</name>
</gene>
<proteinExistence type="predicted"/>
<keyword evidence="2" id="KW-1185">Reference proteome</keyword>
<sequence length="181" mass="20894">MLYMSKFSIEQEIKLLPIHEYAFLKPEEVIFSEEVREICEGNSCGMYGTSWACPPAVGSLEECQKQCLEYEDTFIFTTATQIKNSYDVQGWLEARIQHEKLTDKVGEVFRKYTKSPLILSTEGCNVCKNCTYPNEPCHFPKKMYPATEGYGILVMRQAQLCNMRYNNGANTVTYFSMIFFN</sequence>
<dbReference type="Proteomes" id="UP000253490">
    <property type="component" value="Unassembled WGS sequence"/>
</dbReference>